<dbReference type="InterPro" id="IPR000631">
    <property type="entry name" value="CARKD"/>
</dbReference>
<comment type="catalytic activity">
    <reaction evidence="1 18 19">
        <text>(6R)-NADHX = (6S)-NADHX</text>
        <dbReference type="Rhea" id="RHEA:32215"/>
        <dbReference type="ChEBI" id="CHEBI:64074"/>
        <dbReference type="ChEBI" id="CHEBI:64075"/>
        <dbReference type="EC" id="5.1.99.6"/>
    </reaction>
</comment>
<dbReference type="InterPro" id="IPR029056">
    <property type="entry name" value="Ribokinase-like"/>
</dbReference>
<keyword evidence="7 17" id="KW-0067">ATP-binding</keyword>
<comment type="subunit">
    <text evidence="17">Homotetramer.</text>
</comment>
<comment type="cofactor">
    <cofactor evidence="17">
        <name>Mg(2+)</name>
        <dbReference type="ChEBI" id="CHEBI:18420"/>
    </cofactor>
</comment>
<keyword evidence="11 18" id="KW-0413">Isomerase</keyword>
<evidence type="ECO:0000256" key="6">
    <source>
        <dbReference type="ARBA" id="ARBA00022741"/>
    </source>
</evidence>
<keyword evidence="6 17" id="KW-0547">Nucleotide-binding</keyword>
<dbReference type="Proteomes" id="UP001589700">
    <property type="component" value="Unassembled WGS sequence"/>
</dbReference>
<evidence type="ECO:0000256" key="19">
    <source>
        <dbReference type="PIRNR" id="PIRNR017184"/>
    </source>
</evidence>
<evidence type="ECO:0000256" key="15">
    <source>
        <dbReference type="ARBA" id="ARBA00048238"/>
    </source>
</evidence>
<feature type="binding site" evidence="17">
    <location>
        <position position="409"/>
    </location>
    <ligand>
        <name>(6S)-NADPHX</name>
        <dbReference type="ChEBI" id="CHEBI:64076"/>
    </ligand>
</feature>
<feature type="binding site" evidence="17">
    <location>
        <position position="278"/>
    </location>
    <ligand>
        <name>(6S)-NADPHX</name>
        <dbReference type="ChEBI" id="CHEBI:64076"/>
    </ligand>
</feature>
<comment type="similarity">
    <text evidence="4 19">In the C-terminal section; belongs to the NnrD/CARKD family.</text>
</comment>
<keyword evidence="5 18" id="KW-0479">Metal-binding</keyword>
<evidence type="ECO:0000256" key="1">
    <source>
        <dbReference type="ARBA" id="ARBA00000013"/>
    </source>
</evidence>
<dbReference type="Gene3D" id="3.40.1190.20">
    <property type="match status" value="1"/>
</dbReference>
<feature type="binding site" evidence="18">
    <location>
        <position position="164"/>
    </location>
    <ligand>
        <name>K(+)</name>
        <dbReference type="ChEBI" id="CHEBI:29103"/>
    </ligand>
</feature>
<keyword evidence="8 17" id="KW-0521">NADP</keyword>
<evidence type="ECO:0000313" key="23">
    <source>
        <dbReference type="EMBL" id="MFB9258245.1"/>
    </source>
</evidence>
<name>A0ABV5JMS1_9ACTN</name>
<dbReference type="EMBL" id="JBHMDY010000001">
    <property type="protein sequence ID" value="MFB9258245.1"/>
    <property type="molecule type" value="Genomic_DNA"/>
</dbReference>
<evidence type="ECO:0000256" key="12">
    <source>
        <dbReference type="ARBA" id="ARBA00023239"/>
    </source>
</evidence>
<comment type="caution">
    <text evidence="18">Lacks conserved residue(s) required for the propagation of feature annotation.</text>
</comment>
<evidence type="ECO:0000256" key="9">
    <source>
        <dbReference type="ARBA" id="ARBA00022958"/>
    </source>
</evidence>
<feature type="binding site" evidence="17">
    <location>
        <begin position="448"/>
        <end position="452"/>
    </location>
    <ligand>
        <name>AMP</name>
        <dbReference type="ChEBI" id="CHEBI:456215"/>
    </ligand>
</feature>
<accession>A0ABV5JMS1</accession>
<evidence type="ECO:0000256" key="10">
    <source>
        <dbReference type="ARBA" id="ARBA00023027"/>
    </source>
</evidence>
<dbReference type="Pfam" id="PF03853">
    <property type="entry name" value="YjeF_N"/>
    <property type="match status" value="1"/>
</dbReference>
<comment type="function">
    <text evidence="14 19">Bifunctional enzyme that catalyzes the epimerization of the S- and R-forms of NAD(P)HX and the dehydration of the S-form of NAD(P)HX at the expense of ADP, which is converted to AMP. This allows the repair of both epimers of NAD(P)HX, a damaged form of NAD(P)H that is a result of enzymatic or heat-dependent hydration.</text>
</comment>
<comment type="similarity">
    <text evidence="3 19">In the N-terminal section; belongs to the NnrE/AIBP family.</text>
</comment>
<evidence type="ECO:0000256" key="16">
    <source>
        <dbReference type="ARBA" id="ARBA00049209"/>
    </source>
</evidence>
<feature type="region of interest" description="Disordered" evidence="20">
    <location>
        <begin position="305"/>
        <end position="328"/>
    </location>
</feature>
<feature type="binding site" evidence="18">
    <location>
        <begin position="66"/>
        <end position="70"/>
    </location>
    <ligand>
        <name>(6S)-NADPHX</name>
        <dbReference type="ChEBI" id="CHEBI:64076"/>
    </ligand>
</feature>
<dbReference type="SUPFAM" id="SSF53613">
    <property type="entry name" value="Ribokinase-like"/>
    <property type="match status" value="1"/>
</dbReference>
<sequence>MLRAHSVEVVRSAEAPLIAAAEASGDPDAVMRRAAAGLAHHTAALVRERTGGVYGRSVLLLVGSGDNGGDALYAGALLRGRGCRVDAVLLSPDRAHPRGLAALRRAGGQVQAVDELGSQVPGPDVAIDGVVGLGGSGPLRAPADRIVSALAAAGVPWVAVDLPSGVDADTGTVHDAHVPATLTVTFGLLRRAHLLAAPACGRVEVVDIGLIDPADPAQARRMQMLEQVPEYLKTGPDTLFAPTRAEVGRQLPVPGPADDKYSQGVVAIRAGSARYPGAAVLSVSAAVAATSGMVRFVGSAADATSSSASAADTSGTGGQAPSRAPSAAADRVLAARPEVVCHPTVAEAGTAQAWVVGPGGGTDQNAIADIDAVLATGRPTLLDADALTVIATHPVLLRSATAPVLLTPHGGEFDRLTGGWDRADRAGELRRYVAGLRDRGIEATVLLKGRVTLIDNGETTYAVDAGSSWAATAGSGDVLSGITGALIAHAAAQRESAGAAERAYVQSISHTQNPYAGLDLAGVAAAAATLHGEAARLAAHRHDPHPAGPGAPIGASDLLAAVPVAVATLRGV</sequence>
<evidence type="ECO:0000256" key="5">
    <source>
        <dbReference type="ARBA" id="ARBA00022723"/>
    </source>
</evidence>
<dbReference type="EC" id="5.1.99.6" evidence="19"/>
<dbReference type="EC" id="4.2.1.136" evidence="19"/>
<comment type="similarity">
    <text evidence="18">Belongs to the NnrE/AIBP family.</text>
</comment>
<evidence type="ECO:0000313" key="24">
    <source>
        <dbReference type="Proteomes" id="UP001589700"/>
    </source>
</evidence>
<feature type="binding site" evidence="17">
    <location>
        <position position="359"/>
    </location>
    <ligand>
        <name>(6S)-NADPHX</name>
        <dbReference type="ChEBI" id="CHEBI:64076"/>
    </ligand>
</feature>
<dbReference type="Pfam" id="PF01256">
    <property type="entry name" value="Carb_kinase"/>
    <property type="match status" value="1"/>
</dbReference>
<dbReference type="RefSeq" id="WP_380022705.1">
    <property type="nucleotide sequence ID" value="NZ_JBHMDY010000001.1"/>
</dbReference>
<feature type="binding site" evidence="18">
    <location>
        <begin position="132"/>
        <end position="138"/>
    </location>
    <ligand>
        <name>(6S)-NADPHX</name>
        <dbReference type="ChEBI" id="CHEBI:64076"/>
    </ligand>
</feature>
<feature type="binding site" evidence="18">
    <location>
        <position position="67"/>
    </location>
    <ligand>
        <name>K(+)</name>
        <dbReference type="ChEBI" id="CHEBI:29103"/>
    </ligand>
</feature>
<feature type="domain" description="YjeF N-terminal" evidence="22">
    <location>
        <begin position="10"/>
        <end position="216"/>
    </location>
</feature>
<evidence type="ECO:0000256" key="20">
    <source>
        <dbReference type="SAM" id="MobiDB-lite"/>
    </source>
</evidence>
<evidence type="ECO:0000256" key="13">
    <source>
        <dbReference type="ARBA" id="ARBA00023268"/>
    </source>
</evidence>
<dbReference type="Gene3D" id="3.40.50.10260">
    <property type="entry name" value="YjeF N-terminal domain"/>
    <property type="match status" value="1"/>
</dbReference>
<keyword evidence="9 18" id="KW-0630">Potassium</keyword>
<comment type="function">
    <text evidence="18">Catalyzes the epimerization of the S- and R-forms of NAD(P)HX, a damaged form of NAD(P)H that is a result of enzymatic or heat-dependent hydration. This is a prerequisite for the S-specific NAD(P)H-hydrate dehydratase to allow the repair of both epimers of NAD(P)HX.</text>
</comment>
<reference evidence="23 24" key="1">
    <citation type="submission" date="2024-09" db="EMBL/GenBank/DDBJ databases">
        <authorList>
            <person name="Sun Q."/>
            <person name="Mori K."/>
        </authorList>
    </citation>
    <scope>NUCLEOTIDE SEQUENCE [LARGE SCALE GENOMIC DNA]</scope>
    <source>
        <strain evidence="23 24">CCM 7659</strain>
    </source>
</reference>
<evidence type="ECO:0000256" key="17">
    <source>
        <dbReference type="HAMAP-Rule" id="MF_01965"/>
    </source>
</evidence>
<evidence type="ECO:0000256" key="4">
    <source>
        <dbReference type="ARBA" id="ARBA00009524"/>
    </source>
</evidence>
<keyword evidence="12 17" id="KW-0456">Lyase</keyword>
<proteinExistence type="inferred from homology"/>
<comment type="similarity">
    <text evidence="17">Belongs to the NnrD/CARKD family.</text>
</comment>
<dbReference type="SUPFAM" id="SSF64153">
    <property type="entry name" value="YjeF N-terminal domain-like"/>
    <property type="match status" value="1"/>
</dbReference>
<evidence type="ECO:0000256" key="14">
    <source>
        <dbReference type="ARBA" id="ARBA00025153"/>
    </source>
</evidence>
<evidence type="ECO:0000256" key="3">
    <source>
        <dbReference type="ARBA" id="ARBA00006001"/>
    </source>
</evidence>
<dbReference type="PANTHER" id="PTHR12592">
    <property type="entry name" value="ATP-DEPENDENT (S)-NAD(P)H-HYDRATE DEHYDRATASE FAMILY MEMBER"/>
    <property type="match status" value="1"/>
</dbReference>
<protein>
    <recommendedName>
        <fullName evidence="19">Bifunctional NAD(P)H-hydrate repair enzyme</fullName>
    </recommendedName>
    <alternativeName>
        <fullName evidence="19">Nicotinamide nucleotide repair protein</fullName>
    </alternativeName>
    <domain>
        <recommendedName>
            <fullName evidence="19">ADP-dependent (S)-NAD(P)H-hydrate dehydratase</fullName>
            <ecNumber evidence="19">4.2.1.136</ecNumber>
        </recommendedName>
        <alternativeName>
            <fullName evidence="19">ADP-dependent NAD(P)HX dehydratase</fullName>
        </alternativeName>
    </domain>
    <domain>
        <recommendedName>
            <fullName evidence="19">NAD(P)H-hydrate epimerase</fullName>
            <ecNumber evidence="19">5.1.99.6</ecNumber>
        </recommendedName>
    </domain>
</protein>
<keyword evidence="13" id="KW-0511">Multifunctional enzyme</keyword>
<evidence type="ECO:0000259" key="22">
    <source>
        <dbReference type="PROSITE" id="PS51385"/>
    </source>
</evidence>
<dbReference type="PROSITE" id="PS51383">
    <property type="entry name" value="YJEF_C_3"/>
    <property type="match status" value="1"/>
</dbReference>
<dbReference type="PANTHER" id="PTHR12592:SF0">
    <property type="entry name" value="ATP-DEPENDENT (S)-NAD(P)H-HYDRATE DEHYDRATASE"/>
    <property type="match status" value="1"/>
</dbReference>
<dbReference type="InterPro" id="IPR030677">
    <property type="entry name" value="Nnr"/>
</dbReference>
<comment type="catalytic activity">
    <reaction evidence="15 17 19">
        <text>(6S)-NADHX + ADP = AMP + phosphate + NADH + H(+)</text>
        <dbReference type="Rhea" id="RHEA:32223"/>
        <dbReference type="ChEBI" id="CHEBI:15378"/>
        <dbReference type="ChEBI" id="CHEBI:43474"/>
        <dbReference type="ChEBI" id="CHEBI:57945"/>
        <dbReference type="ChEBI" id="CHEBI:64074"/>
        <dbReference type="ChEBI" id="CHEBI:456215"/>
        <dbReference type="ChEBI" id="CHEBI:456216"/>
        <dbReference type="EC" id="4.2.1.136"/>
    </reaction>
</comment>
<evidence type="ECO:0000259" key="21">
    <source>
        <dbReference type="PROSITE" id="PS51383"/>
    </source>
</evidence>
<dbReference type="PIRSF" id="PIRSF017184">
    <property type="entry name" value="Nnr"/>
    <property type="match status" value="1"/>
</dbReference>
<dbReference type="HAMAP" id="MF_01966">
    <property type="entry name" value="NADHX_epimerase"/>
    <property type="match status" value="1"/>
</dbReference>
<evidence type="ECO:0000256" key="18">
    <source>
        <dbReference type="HAMAP-Rule" id="MF_01966"/>
    </source>
</evidence>
<comment type="catalytic activity">
    <reaction evidence="16 17 19">
        <text>(6S)-NADPHX + ADP = AMP + phosphate + NADPH + H(+)</text>
        <dbReference type="Rhea" id="RHEA:32235"/>
        <dbReference type="ChEBI" id="CHEBI:15378"/>
        <dbReference type="ChEBI" id="CHEBI:43474"/>
        <dbReference type="ChEBI" id="CHEBI:57783"/>
        <dbReference type="ChEBI" id="CHEBI:64076"/>
        <dbReference type="ChEBI" id="CHEBI:456215"/>
        <dbReference type="ChEBI" id="CHEBI:456216"/>
        <dbReference type="EC" id="4.2.1.136"/>
    </reaction>
</comment>
<keyword evidence="10 17" id="KW-0520">NAD</keyword>
<comment type="cofactor">
    <cofactor evidence="18 19">
        <name>K(+)</name>
        <dbReference type="ChEBI" id="CHEBI:29103"/>
    </cofactor>
    <text evidence="18 19">Binds 1 potassium ion per subunit.</text>
</comment>
<feature type="binding site" evidence="18">
    <location>
        <position position="128"/>
    </location>
    <ligand>
        <name>K(+)</name>
        <dbReference type="ChEBI" id="CHEBI:29103"/>
    </ligand>
</feature>
<feature type="binding site" evidence="18">
    <location>
        <position position="161"/>
    </location>
    <ligand>
        <name>(6S)-NADPHX</name>
        <dbReference type="ChEBI" id="CHEBI:64076"/>
    </ligand>
</feature>
<feature type="binding site" evidence="17">
    <location>
        <position position="476"/>
    </location>
    <ligand>
        <name>AMP</name>
        <dbReference type="ChEBI" id="CHEBI:456215"/>
    </ligand>
</feature>
<evidence type="ECO:0000256" key="11">
    <source>
        <dbReference type="ARBA" id="ARBA00023235"/>
    </source>
</evidence>
<dbReference type="InterPro" id="IPR004443">
    <property type="entry name" value="YjeF_N_dom"/>
</dbReference>
<gene>
    <name evidence="17" type="primary">nnrD</name>
    <name evidence="18" type="synonym">nnrE</name>
    <name evidence="23" type="ORF">ACFFVD_00330</name>
</gene>
<comment type="function">
    <text evidence="17">Catalyzes the dehydration of the S-form of NAD(P)HX at the expense of ADP, which is converted to AMP. Together with NAD(P)HX epimerase, which catalyzes the epimerization of the S- and R-forms, the enzyme allows the repair of both epimers of NAD(P)HX, a damaged form of NAD(P)H that is a result of enzymatic or heat-dependent hydration.</text>
</comment>
<dbReference type="HAMAP" id="MF_01965">
    <property type="entry name" value="NADHX_dehydratase"/>
    <property type="match status" value="1"/>
</dbReference>
<evidence type="ECO:0000256" key="7">
    <source>
        <dbReference type="ARBA" id="ARBA00022840"/>
    </source>
</evidence>
<keyword evidence="24" id="KW-1185">Reference proteome</keyword>
<feature type="domain" description="YjeF C-terminal" evidence="21">
    <location>
        <begin position="243"/>
        <end position="569"/>
    </location>
</feature>
<dbReference type="CDD" id="cd01171">
    <property type="entry name" value="YXKO-related"/>
    <property type="match status" value="1"/>
</dbReference>
<dbReference type="PROSITE" id="PS51385">
    <property type="entry name" value="YJEF_N"/>
    <property type="match status" value="1"/>
</dbReference>
<dbReference type="InterPro" id="IPR036652">
    <property type="entry name" value="YjeF_N_dom_sf"/>
</dbReference>
<organism evidence="23 24">
    <name type="scientific">Dietzia aerolata</name>
    <dbReference type="NCBI Taxonomy" id="595984"/>
    <lineage>
        <taxon>Bacteria</taxon>
        <taxon>Bacillati</taxon>
        <taxon>Actinomycetota</taxon>
        <taxon>Actinomycetes</taxon>
        <taxon>Mycobacteriales</taxon>
        <taxon>Dietziaceae</taxon>
        <taxon>Dietzia</taxon>
    </lineage>
</organism>
<evidence type="ECO:0000256" key="2">
    <source>
        <dbReference type="ARBA" id="ARBA00000909"/>
    </source>
</evidence>
<comment type="catalytic activity">
    <reaction evidence="2 18 19">
        <text>(6R)-NADPHX = (6S)-NADPHX</text>
        <dbReference type="Rhea" id="RHEA:32227"/>
        <dbReference type="ChEBI" id="CHEBI:64076"/>
        <dbReference type="ChEBI" id="CHEBI:64077"/>
        <dbReference type="EC" id="5.1.99.6"/>
    </reaction>
</comment>
<comment type="caution">
    <text evidence="23">The sequence shown here is derived from an EMBL/GenBank/DDBJ whole genome shotgun (WGS) entry which is preliminary data.</text>
</comment>
<evidence type="ECO:0000256" key="8">
    <source>
        <dbReference type="ARBA" id="ARBA00022857"/>
    </source>
</evidence>
<feature type="binding site" evidence="17">
    <location>
        <position position="477"/>
    </location>
    <ligand>
        <name>(6S)-NADPHX</name>
        <dbReference type="ChEBI" id="CHEBI:64076"/>
    </ligand>
</feature>